<dbReference type="Gene3D" id="1.10.287.70">
    <property type="match status" value="1"/>
</dbReference>
<evidence type="ECO:0000256" key="8">
    <source>
        <dbReference type="ARBA" id="ARBA00023136"/>
    </source>
</evidence>
<dbReference type="InterPro" id="IPR019594">
    <property type="entry name" value="Glu/Gly-bd"/>
</dbReference>
<keyword evidence="5 13" id="KW-0812">Transmembrane</keyword>
<evidence type="ECO:0000256" key="10">
    <source>
        <dbReference type="ARBA" id="ARBA00023180"/>
    </source>
</evidence>
<dbReference type="Pfam" id="PF10613">
    <property type="entry name" value="Lig_chan-Glu_bd"/>
    <property type="match status" value="1"/>
</dbReference>
<dbReference type="InterPro" id="IPR052192">
    <property type="entry name" value="Insect_Ionotropic_Sensory_Rcpt"/>
</dbReference>
<evidence type="ECO:0000313" key="16">
    <source>
        <dbReference type="EMBL" id="RWS13744.1"/>
    </source>
</evidence>
<dbReference type="GO" id="GO:0015276">
    <property type="term" value="F:ligand-gated monoatomic ion channel activity"/>
    <property type="evidence" value="ECO:0007669"/>
    <property type="project" value="InterPro"/>
</dbReference>
<feature type="transmembrane region" description="Helical" evidence="13">
    <location>
        <begin position="730"/>
        <end position="753"/>
    </location>
</feature>
<evidence type="ECO:0000259" key="15">
    <source>
        <dbReference type="Pfam" id="PF10613"/>
    </source>
</evidence>
<keyword evidence="17" id="KW-1185">Reference proteome</keyword>
<keyword evidence="9 16" id="KW-0675">Receptor</keyword>
<dbReference type="GO" id="GO:0050906">
    <property type="term" value="P:detection of stimulus involved in sensory perception"/>
    <property type="evidence" value="ECO:0007669"/>
    <property type="project" value="UniProtKB-ARBA"/>
</dbReference>
<comment type="similarity">
    <text evidence="2">Belongs to the glutamate-gated ion channel (TC 1.A.10.1) family.</text>
</comment>
<evidence type="ECO:0000259" key="14">
    <source>
        <dbReference type="Pfam" id="PF00060"/>
    </source>
</evidence>
<dbReference type="AlphaFoldDB" id="A0A443REP8"/>
<evidence type="ECO:0000256" key="4">
    <source>
        <dbReference type="ARBA" id="ARBA00022475"/>
    </source>
</evidence>
<dbReference type="PANTHER" id="PTHR42643:SF24">
    <property type="entry name" value="IONOTROPIC RECEPTOR 60A"/>
    <property type="match status" value="1"/>
</dbReference>
<organism evidence="16 17">
    <name type="scientific">Dinothrombium tinctorium</name>
    <dbReference type="NCBI Taxonomy" id="1965070"/>
    <lineage>
        <taxon>Eukaryota</taxon>
        <taxon>Metazoa</taxon>
        <taxon>Ecdysozoa</taxon>
        <taxon>Arthropoda</taxon>
        <taxon>Chelicerata</taxon>
        <taxon>Arachnida</taxon>
        <taxon>Acari</taxon>
        <taxon>Acariformes</taxon>
        <taxon>Trombidiformes</taxon>
        <taxon>Prostigmata</taxon>
        <taxon>Anystina</taxon>
        <taxon>Parasitengona</taxon>
        <taxon>Trombidioidea</taxon>
        <taxon>Trombidiidae</taxon>
        <taxon>Dinothrombium</taxon>
    </lineage>
</organism>
<feature type="domain" description="Ionotropic glutamate receptor L-glutamate and glycine-binding" evidence="15">
    <location>
        <begin position="359"/>
        <end position="469"/>
    </location>
</feature>
<proteinExistence type="inferred from homology"/>
<evidence type="ECO:0000256" key="2">
    <source>
        <dbReference type="ARBA" id="ARBA00008685"/>
    </source>
</evidence>
<sequence length="877" mass="101121">MSCERSKSLYQLVRDHCPSTLLLAVHGRQCVRPFHDQGIGFPLMTSVNDVVSMLIDMKYDFLKNWDHISLIHDRSLDANSLQDLVNGLISIYGPGIQQSTVTTYRVDDTKSSSKKALKGTFYKANDQLMLVRKGSSFKFADIAAHLSDEQSKYFILVSKGHIIEEVIEKAYNNSLMDYPKKWLVIFTNVIRRKRFWNKMRPLFAITDTSVVQREISEYGQCRELKEGCQLRLAFEVLKEAMVKVSLNPDYDLTDLDTKKQTKNRLLAEIRLLLGTEETVAQHCGNCDRFVLQVYEKHKRSKKVKQESLPVRTWTESPNSDEKYEVKITHSGEWTPFKGLLKQNELFSKKFEGGNLGGRTLTVGIINQPPMIRVQIEEGGKCNVSGVTPEIVEILASRMNFSIKWWCSKEVYQLGILKDGKWTGLLGKLVSKDIDIAANAYWQTWQMISSNQFTFTTPYDIENVGIIVKKSIEDHSFLFVCPFTIEVWFFAMTSFACVGPLLWFVQKYSLFYDYYNMRDAMLQQGGTFLPQGIPARVIIAYWWFYVIATVTLYSGNMVALLTFPKIVQPVENAQDLLDSWFMSWGTIKDDPIQVMANELLYGPLKDLAPKMKYYDMPQQLEYVLHAASWEFFGFIAREQEARMWISQKYYEEDYCSLYFGRDPVLYMPMSIVLRKDIPKGMIDQINEEMYIMKRSGLPQYWKIRYQEPGNDCMYPFIIHAGDVKKVQIKHLFGSFLILSVGLICSVVALVIEAFHFTKHRKRLPQPVGMSLWQKLRSWYLKITKGALWADWVESERSPLTVKGKAGDMTFMTPRPLGSNPKSGWVNGQTPKIFSTTYGMQYSTVYGNPTSTIYNTKANFNYFSYNPSKNTKSTFATKP</sequence>
<dbReference type="PANTHER" id="PTHR42643">
    <property type="entry name" value="IONOTROPIC RECEPTOR 20A-RELATED"/>
    <property type="match status" value="1"/>
</dbReference>
<keyword evidence="11" id="KW-1071">Ligand-gated ion channel</keyword>
<dbReference type="GO" id="GO:0005886">
    <property type="term" value="C:plasma membrane"/>
    <property type="evidence" value="ECO:0007669"/>
    <property type="project" value="UniProtKB-SubCell"/>
</dbReference>
<keyword evidence="10" id="KW-0325">Glycoprotein</keyword>
<dbReference type="SUPFAM" id="SSF53850">
    <property type="entry name" value="Periplasmic binding protein-like II"/>
    <property type="match status" value="1"/>
</dbReference>
<name>A0A443REP8_9ACAR</name>
<evidence type="ECO:0000256" key="3">
    <source>
        <dbReference type="ARBA" id="ARBA00022448"/>
    </source>
</evidence>
<protein>
    <submittedName>
        <fullName evidence="16">Glutamate receptor: ionotropic kainate 3-like protein 1</fullName>
    </submittedName>
</protein>
<evidence type="ECO:0000256" key="9">
    <source>
        <dbReference type="ARBA" id="ARBA00023170"/>
    </source>
</evidence>
<keyword evidence="4" id="KW-1003">Cell membrane</keyword>
<feature type="transmembrane region" description="Helical" evidence="13">
    <location>
        <begin position="541"/>
        <end position="562"/>
    </location>
</feature>
<evidence type="ECO:0000256" key="13">
    <source>
        <dbReference type="SAM" id="Phobius"/>
    </source>
</evidence>
<evidence type="ECO:0000256" key="6">
    <source>
        <dbReference type="ARBA" id="ARBA00022989"/>
    </source>
</evidence>
<dbReference type="Gene3D" id="3.40.190.10">
    <property type="entry name" value="Periplasmic binding protein-like II"/>
    <property type="match status" value="1"/>
</dbReference>
<reference evidence="16 17" key="1">
    <citation type="journal article" date="2018" name="Gigascience">
        <title>Genomes of trombidid mites reveal novel predicted allergens and laterally-transferred genes associated with secondary metabolism.</title>
        <authorList>
            <person name="Dong X."/>
            <person name="Chaisiri K."/>
            <person name="Xia D."/>
            <person name="Armstrong S.D."/>
            <person name="Fang Y."/>
            <person name="Donnelly M.J."/>
            <person name="Kadowaki T."/>
            <person name="McGarry J.W."/>
            <person name="Darby A.C."/>
            <person name="Makepeace B.L."/>
        </authorList>
    </citation>
    <scope>NUCLEOTIDE SEQUENCE [LARGE SCALE GENOMIC DNA]</scope>
    <source>
        <strain evidence="16">UoL-WK</strain>
    </source>
</reference>
<evidence type="ECO:0000313" key="17">
    <source>
        <dbReference type="Proteomes" id="UP000285301"/>
    </source>
</evidence>
<keyword evidence="7" id="KW-0406">Ion transport</keyword>
<dbReference type="EMBL" id="NCKU01000894">
    <property type="protein sequence ID" value="RWS13744.1"/>
    <property type="molecule type" value="Genomic_DNA"/>
</dbReference>
<feature type="domain" description="Ionotropic glutamate receptor C-terminal" evidence="14">
    <location>
        <begin position="486"/>
        <end position="741"/>
    </location>
</feature>
<dbReference type="Pfam" id="PF00060">
    <property type="entry name" value="Lig_chan"/>
    <property type="match status" value="1"/>
</dbReference>
<dbReference type="OrthoDB" id="5984008at2759"/>
<comment type="caution">
    <text evidence="16">The sequence shown here is derived from an EMBL/GenBank/DDBJ whole genome shotgun (WGS) entry which is preliminary data.</text>
</comment>
<evidence type="ECO:0000256" key="12">
    <source>
        <dbReference type="ARBA" id="ARBA00023303"/>
    </source>
</evidence>
<keyword evidence="8 13" id="KW-0472">Membrane</keyword>
<keyword evidence="6 13" id="KW-1133">Transmembrane helix</keyword>
<dbReference type="Proteomes" id="UP000285301">
    <property type="component" value="Unassembled WGS sequence"/>
</dbReference>
<evidence type="ECO:0000256" key="7">
    <source>
        <dbReference type="ARBA" id="ARBA00023065"/>
    </source>
</evidence>
<evidence type="ECO:0000256" key="11">
    <source>
        <dbReference type="ARBA" id="ARBA00023286"/>
    </source>
</evidence>
<gene>
    <name evidence="16" type="ORF">B4U79_17336</name>
</gene>
<comment type="subcellular location">
    <subcellularLocation>
        <location evidence="1">Cell membrane</location>
        <topology evidence="1">Multi-pass membrane protein</topology>
    </subcellularLocation>
</comment>
<keyword evidence="12" id="KW-0407">Ion channel</keyword>
<feature type="transmembrane region" description="Helical" evidence="13">
    <location>
        <begin position="486"/>
        <end position="504"/>
    </location>
</feature>
<evidence type="ECO:0000256" key="1">
    <source>
        <dbReference type="ARBA" id="ARBA00004651"/>
    </source>
</evidence>
<dbReference type="InterPro" id="IPR001320">
    <property type="entry name" value="Iontro_rcpt_C"/>
</dbReference>
<keyword evidence="3" id="KW-0813">Transport</keyword>
<accession>A0A443REP8</accession>
<evidence type="ECO:0000256" key="5">
    <source>
        <dbReference type="ARBA" id="ARBA00022692"/>
    </source>
</evidence>